<keyword evidence="3" id="KW-0255">Endonuclease</keyword>
<evidence type="ECO:0000256" key="4">
    <source>
        <dbReference type="ARBA" id="ARBA00022801"/>
    </source>
</evidence>
<feature type="domain" description="Endoribonuclease YicC-like C-terminal" evidence="7">
    <location>
        <begin position="180"/>
        <end position="295"/>
    </location>
</feature>
<name>A0A0P6VVC7_9HYPH</name>
<reference evidence="8 9" key="2">
    <citation type="submission" date="2015-10" db="EMBL/GenBank/DDBJ databases">
        <title>Draft Genome Sequence of Prosthecomicrobium hirschii ATCC 27832.</title>
        <authorList>
            <person name="Daniel J."/>
            <person name="Givan S.A."/>
            <person name="Brun Y.V."/>
            <person name="Brown P.J."/>
        </authorList>
    </citation>
    <scope>NUCLEOTIDE SEQUENCE [LARGE SCALE GENOMIC DNA]</scope>
    <source>
        <strain evidence="8 9">16</strain>
    </source>
</reference>
<dbReference type="PANTHER" id="PTHR30636">
    <property type="entry name" value="UPF0701 PROTEIN YICC"/>
    <property type="match status" value="1"/>
</dbReference>
<evidence type="ECO:0000313" key="8">
    <source>
        <dbReference type="EMBL" id="KPL54884.1"/>
    </source>
</evidence>
<dbReference type="EMBL" id="LJYW01000001">
    <property type="protein sequence ID" value="KPL54884.1"/>
    <property type="molecule type" value="Genomic_DNA"/>
</dbReference>
<evidence type="ECO:0000259" key="6">
    <source>
        <dbReference type="Pfam" id="PF03755"/>
    </source>
</evidence>
<evidence type="ECO:0008006" key="10">
    <source>
        <dbReference type="Google" id="ProtNLM"/>
    </source>
</evidence>
<organism evidence="8 9">
    <name type="scientific">Prosthecodimorpha hirschii</name>
    <dbReference type="NCBI Taxonomy" id="665126"/>
    <lineage>
        <taxon>Bacteria</taxon>
        <taxon>Pseudomonadati</taxon>
        <taxon>Pseudomonadota</taxon>
        <taxon>Alphaproteobacteria</taxon>
        <taxon>Hyphomicrobiales</taxon>
        <taxon>Ancalomicrobiaceae</taxon>
        <taxon>Prosthecodimorpha</taxon>
    </lineage>
</organism>
<evidence type="ECO:0000256" key="1">
    <source>
        <dbReference type="ARBA" id="ARBA00001968"/>
    </source>
</evidence>
<sequence>MALNSMTGFARTDGSSAGQRWTWELRSVNGKGLDVRLRLPPGLERLEIPTRERAGKRLVRGNCSFTLTVLREHAATQLRINEAALAAVVEAMRLIAERIETAPPSLDGILAVKGVVETADAEDDEAARAAFDAEVLAGLDRALDALVEARAREGAAVAAVLTGHLDTVEALAKAAEANPARSVEAIRERLAEQVRALLDAVPALDPQRLHQEAVLIATRADIREELDRLFAHVAQGRALIRDGGAVGRRLDFLAQEFNRESNTLCSKSNDRALTAIGLDLKTVVDQFREQIQNVE</sequence>
<evidence type="ECO:0000259" key="7">
    <source>
        <dbReference type="Pfam" id="PF08340"/>
    </source>
</evidence>
<dbReference type="AlphaFoldDB" id="A0A0P6VVC7"/>
<dbReference type="InterPro" id="IPR013527">
    <property type="entry name" value="YicC-like_N"/>
</dbReference>
<proteinExistence type="inferred from homology"/>
<accession>A0A0P6VVC7</accession>
<dbReference type="InterPro" id="IPR005229">
    <property type="entry name" value="YicC/YloC-like"/>
</dbReference>
<gene>
    <name evidence="8" type="ORF">ABB55_23885</name>
</gene>
<dbReference type="Pfam" id="PF03755">
    <property type="entry name" value="YicC-like_N"/>
    <property type="match status" value="1"/>
</dbReference>
<dbReference type="RefSeq" id="WP_054361050.1">
    <property type="nucleotide sequence ID" value="NZ_LJYW01000001.1"/>
</dbReference>
<keyword evidence="4" id="KW-0378">Hydrolase</keyword>
<dbReference type="GO" id="GO:0004521">
    <property type="term" value="F:RNA endonuclease activity"/>
    <property type="evidence" value="ECO:0007669"/>
    <property type="project" value="InterPro"/>
</dbReference>
<keyword evidence="2" id="KW-0540">Nuclease</keyword>
<dbReference type="Proteomes" id="UP000048984">
    <property type="component" value="Unassembled WGS sequence"/>
</dbReference>
<dbReference type="PANTHER" id="PTHR30636:SF3">
    <property type="entry name" value="UPF0701 PROTEIN YICC"/>
    <property type="match status" value="1"/>
</dbReference>
<reference evidence="8 9" key="1">
    <citation type="submission" date="2015-09" db="EMBL/GenBank/DDBJ databases">
        <authorList>
            <person name="Jackson K.R."/>
            <person name="Lunt B.L."/>
            <person name="Fisher J.N.B."/>
            <person name="Gardner A.V."/>
            <person name="Bailey M.E."/>
            <person name="Deus L.M."/>
            <person name="Earl A.S."/>
            <person name="Gibby P.D."/>
            <person name="Hartmann K.A."/>
            <person name="Liu J.E."/>
            <person name="Manci A.M."/>
            <person name="Nielsen D.A."/>
            <person name="Solomon M.B."/>
            <person name="Breakwell D.P."/>
            <person name="Burnett S.H."/>
            <person name="Grose J.H."/>
        </authorList>
    </citation>
    <scope>NUCLEOTIDE SEQUENCE [LARGE SCALE GENOMIC DNA]</scope>
    <source>
        <strain evidence="8 9">16</strain>
    </source>
</reference>
<dbReference type="InterPro" id="IPR013551">
    <property type="entry name" value="YicC-like_C"/>
</dbReference>
<dbReference type="GO" id="GO:0016787">
    <property type="term" value="F:hydrolase activity"/>
    <property type="evidence" value="ECO:0007669"/>
    <property type="project" value="UniProtKB-KW"/>
</dbReference>
<comment type="caution">
    <text evidence="8">The sequence shown here is derived from an EMBL/GenBank/DDBJ whole genome shotgun (WGS) entry which is preliminary data.</text>
</comment>
<dbReference type="Pfam" id="PF08340">
    <property type="entry name" value="YicC-like_C"/>
    <property type="match status" value="1"/>
</dbReference>
<evidence type="ECO:0000256" key="3">
    <source>
        <dbReference type="ARBA" id="ARBA00022759"/>
    </source>
</evidence>
<comment type="similarity">
    <text evidence="5">Belongs to the YicC/YloC family.</text>
</comment>
<keyword evidence="9" id="KW-1185">Reference proteome</keyword>
<feature type="domain" description="Endoribonuclease YicC-like N-terminal" evidence="6">
    <location>
        <begin position="4"/>
        <end position="158"/>
    </location>
</feature>
<evidence type="ECO:0000256" key="5">
    <source>
        <dbReference type="ARBA" id="ARBA00035648"/>
    </source>
</evidence>
<protein>
    <recommendedName>
        <fullName evidence="10">YicC family protein</fullName>
    </recommendedName>
</protein>
<dbReference type="STRING" id="665126.ABB55_23885"/>
<dbReference type="NCBIfam" id="TIGR00255">
    <property type="entry name" value="YicC/YloC family endoribonuclease"/>
    <property type="match status" value="1"/>
</dbReference>
<evidence type="ECO:0000256" key="2">
    <source>
        <dbReference type="ARBA" id="ARBA00022722"/>
    </source>
</evidence>
<evidence type="ECO:0000313" key="9">
    <source>
        <dbReference type="Proteomes" id="UP000048984"/>
    </source>
</evidence>
<comment type="cofactor">
    <cofactor evidence="1">
        <name>a divalent metal cation</name>
        <dbReference type="ChEBI" id="CHEBI:60240"/>
    </cofactor>
</comment>